<keyword evidence="1" id="KW-0472">Membrane</keyword>
<organism evidence="2">
    <name type="scientific">Setaria italica</name>
    <name type="common">Foxtail millet</name>
    <name type="synonym">Panicum italicum</name>
    <dbReference type="NCBI Taxonomy" id="4555"/>
    <lineage>
        <taxon>Eukaryota</taxon>
        <taxon>Viridiplantae</taxon>
        <taxon>Streptophyta</taxon>
        <taxon>Embryophyta</taxon>
        <taxon>Tracheophyta</taxon>
        <taxon>Spermatophyta</taxon>
        <taxon>Magnoliopsida</taxon>
        <taxon>Liliopsida</taxon>
        <taxon>Poales</taxon>
        <taxon>Poaceae</taxon>
        <taxon>PACMAD clade</taxon>
        <taxon>Panicoideae</taxon>
        <taxon>Panicodae</taxon>
        <taxon>Paniceae</taxon>
        <taxon>Cenchrinae</taxon>
        <taxon>Setaria</taxon>
    </lineage>
</organism>
<dbReference type="EMBL" id="CM003533">
    <property type="protein sequence ID" value="RCV31090.1"/>
    <property type="molecule type" value="Genomic_DNA"/>
</dbReference>
<evidence type="ECO:0000313" key="2">
    <source>
        <dbReference type="EMBL" id="RCV31090.1"/>
    </source>
</evidence>
<sequence length="182" mass="18562">MAPAAVAEATAASPPPPGPGPALARPELAAVKALIAAAAAVTHAAFPSGEGPRMIFALVLASLGGILFAALLANVVFLLLLRVALRDSDSILQVLRSLWTVLEELAARHYLTQLFRDVLSVVGCFLAVELSMGSQVGRIGTLAIDMGAVISAAISCLDILPSTALKLWRMKPGGGGADGCVV</sequence>
<accession>A0A368RNB1</accession>
<proteinExistence type="predicted"/>
<keyword evidence="1" id="KW-1133">Transmembrane helix</keyword>
<reference evidence="2" key="1">
    <citation type="journal article" date="2012" name="Nat. Biotechnol.">
        <title>Reference genome sequence of the model plant Setaria.</title>
        <authorList>
            <person name="Bennetzen J.L."/>
            <person name="Schmutz J."/>
            <person name="Wang H."/>
            <person name="Percifield R."/>
            <person name="Hawkins J."/>
            <person name="Pontaroli A.C."/>
            <person name="Estep M."/>
            <person name="Feng L."/>
            <person name="Vaughn J.N."/>
            <person name="Grimwood J."/>
            <person name="Jenkins J."/>
            <person name="Barry K."/>
            <person name="Lindquist E."/>
            <person name="Hellsten U."/>
            <person name="Deshpande S."/>
            <person name="Wang X."/>
            <person name="Wu X."/>
            <person name="Mitros T."/>
            <person name="Triplett J."/>
            <person name="Yang X."/>
            <person name="Ye C.Y."/>
            <person name="Mauro-Herrera M."/>
            <person name="Wang L."/>
            <person name="Li P."/>
            <person name="Sharma M."/>
            <person name="Sharma R."/>
            <person name="Ronald P.C."/>
            <person name="Panaud O."/>
            <person name="Kellogg E.A."/>
            <person name="Brutnell T.P."/>
            <person name="Doust A.N."/>
            <person name="Tuskan G.A."/>
            <person name="Rokhsar D."/>
            <person name="Devos K.M."/>
        </authorList>
    </citation>
    <scope>NUCLEOTIDE SEQUENCE [LARGE SCALE GENOMIC DNA]</scope>
    <source>
        <strain evidence="2">Yugu1</strain>
    </source>
</reference>
<dbReference type="OrthoDB" id="713339at2759"/>
<keyword evidence="1" id="KW-0812">Transmembrane</keyword>
<feature type="transmembrane region" description="Helical" evidence="1">
    <location>
        <begin position="55"/>
        <end position="81"/>
    </location>
</feature>
<reference evidence="2" key="2">
    <citation type="submission" date="2015-07" db="EMBL/GenBank/DDBJ databases">
        <authorList>
            <person name="Noorani M."/>
        </authorList>
    </citation>
    <scope>NUCLEOTIDE SEQUENCE</scope>
    <source>
        <strain evidence="2">Yugu1</strain>
    </source>
</reference>
<dbReference type="AlphaFoldDB" id="A0A368RNB1"/>
<evidence type="ECO:0000256" key="1">
    <source>
        <dbReference type="SAM" id="Phobius"/>
    </source>
</evidence>
<protein>
    <submittedName>
        <fullName evidence="2">Uncharacterized protein</fullName>
    </submittedName>
</protein>
<name>A0A368RNB1_SETIT</name>
<gene>
    <name evidence="2" type="ORF">SETIT_6G148900v2</name>
</gene>